<protein>
    <submittedName>
        <fullName evidence="1">Uncharacterized protein</fullName>
    </submittedName>
</protein>
<dbReference type="AlphaFoldDB" id="A0A8H7T881"/>
<evidence type="ECO:0000313" key="1">
    <source>
        <dbReference type="EMBL" id="KAG4416854.1"/>
    </source>
</evidence>
<evidence type="ECO:0000313" key="2">
    <source>
        <dbReference type="Proteomes" id="UP000664132"/>
    </source>
</evidence>
<accession>A0A8H7T881</accession>
<comment type="caution">
    <text evidence="1">The sequence shown here is derived from an EMBL/GenBank/DDBJ whole genome shotgun (WGS) entry which is preliminary data.</text>
</comment>
<organism evidence="1 2">
    <name type="scientific">Cadophora malorum</name>
    <dbReference type="NCBI Taxonomy" id="108018"/>
    <lineage>
        <taxon>Eukaryota</taxon>
        <taxon>Fungi</taxon>
        <taxon>Dikarya</taxon>
        <taxon>Ascomycota</taxon>
        <taxon>Pezizomycotina</taxon>
        <taxon>Leotiomycetes</taxon>
        <taxon>Helotiales</taxon>
        <taxon>Ploettnerulaceae</taxon>
        <taxon>Cadophora</taxon>
    </lineage>
</organism>
<dbReference type="Proteomes" id="UP000664132">
    <property type="component" value="Unassembled WGS sequence"/>
</dbReference>
<sequence>MLAQNSSIVHNTTTEDGGLANGLVHQCNGRGTLDIMQSCAITIFLRSWSVLCLNIPEWTASGRWAYLKNKLQWMTLAVFFPEVITAIGAEQWASALQCVEDMDKLGYKEWTIRHAFFANMGELMLETPDFPKFPVDGQQLEYLPQKKYLPFPTVAEKQFGTRTKRILSREQ</sequence>
<gene>
    <name evidence="1" type="ORF">IFR04_009996</name>
</gene>
<reference evidence="1" key="1">
    <citation type="submission" date="2021-02" db="EMBL/GenBank/DDBJ databases">
        <title>Genome sequence Cadophora malorum strain M34.</title>
        <authorList>
            <person name="Stefanovic E."/>
            <person name="Vu D."/>
            <person name="Scully C."/>
            <person name="Dijksterhuis J."/>
            <person name="Roader J."/>
            <person name="Houbraken J."/>
        </authorList>
    </citation>
    <scope>NUCLEOTIDE SEQUENCE</scope>
    <source>
        <strain evidence="1">M34</strain>
    </source>
</reference>
<dbReference type="EMBL" id="JAFJYH010000172">
    <property type="protein sequence ID" value="KAG4416854.1"/>
    <property type="molecule type" value="Genomic_DNA"/>
</dbReference>
<proteinExistence type="predicted"/>
<dbReference type="OrthoDB" id="3061561at2759"/>
<keyword evidence="2" id="KW-1185">Reference proteome</keyword>
<dbReference type="PANTHER" id="PTHR35043">
    <property type="entry name" value="TRANSCRIPTION FACTOR DOMAIN-CONTAINING PROTEIN"/>
    <property type="match status" value="1"/>
</dbReference>
<name>A0A8H7T881_9HELO</name>
<dbReference type="PANTHER" id="PTHR35043:SF8">
    <property type="entry name" value="DUF4220 DOMAIN-CONTAINING PROTEIN"/>
    <property type="match status" value="1"/>
</dbReference>